<keyword evidence="15" id="KW-1185">Reference proteome</keyword>
<keyword evidence="8" id="KW-0675">Receptor</keyword>
<feature type="domain" description="TonB-dependent receptor plug" evidence="13">
    <location>
        <begin position="124"/>
        <end position="227"/>
    </location>
</feature>
<dbReference type="Proteomes" id="UP000248079">
    <property type="component" value="Unassembled WGS sequence"/>
</dbReference>
<organism evidence="14 15">
    <name type="scientific">Marinifilum breve</name>
    <dbReference type="NCBI Taxonomy" id="2184082"/>
    <lineage>
        <taxon>Bacteria</taxon>
        <taxon>Pseudomonadati</taxon>
        <taxon>Bacteroidota</taxon>
        <taxon>Bacteroidia</taxon>
        <taxon>Marinilabiliales</taxon>
        <taxon>Marinifilaceae</taxon>
    </lineage>
</organism>
<evidence type="ECO:0000256" key="3">
    <source>
        <dbReference type="ARBA" id="ARBA00022452"/>
    </source>
</evidence>
<comment type="caution">
    <text evidence="14">The sequence shown here is derived from an EMBL/GenBank/DDBJ whole genome shotgun (WGS) entry which is preliminary data.</text>
</comment>
<name>A0A2V4A0A5_9BACT</name>
<dbReference type="PANTHER" id="PTHR30069:SF29">
    <property type="entry name" value="HEMOGLOBIN AND HEMOGLOBIN-HAPTOGLOBIN-BINDING PROTEIN 1-RELATED"/>
    <property type="match status" value="1"/>
</dbReference>
<comment type="subcellular location">
    <subcellularLocation>
        <location evidence="1 10">Cell outer membrane</location>
        <topology evidence="1 10">Multi-pass membrane protein</topology>
    </subcellularLocation>
</comment>
<evidence type="ECO:0000256" key="2">
    <source>
        <dbReference type="ARBA" id="ARBA00022448"/>
    </source>
</evidence>
<evidence type="ECO:0000256" key="6">
    <source>
        <dbReference type="ARBA" id="ARBA00023077"/>
    </source>
</evidence>
<dbReference type="PROSITE" id="PS01156">
    <property type="entry name" value="TONB_DEPENDENT_REC_2"/>
    <property type="match status" value="1"/>
</dbReference>
<evidence type="ECO:0000256" key="10">
    <source>
        <dbReference type="PROSITE-ProRule" id="PRU01360"/>
    </source>
</evidence>
<dbReference type="Gene3D" id="2.40.170.20">
    <property type="entry name" value="TonB-dependent receptor, beta-barrel domain"/>
    <property type="match status" value="1"/>
</dbReference>
<keyword evidence="6 11" id="KW-0798">TonB box</keyword>
<dbReference type="InterPro" id="IPR010917">
    <property type="entry name" value="TonB_rcpt_CS"/>
</dbReference>
<dbReference type="GO" id="GO:0015344">
    <property type="term" value="F:siderophore uptake transmembrane transporter activity"/>
    <property type="evidence" value="ECO:0007669"/>
    <property type="project" value="TreeGrafter"/>
</dbReference>
<sequence length="776" mass="89375">MRLSIKTLIILISLIFTGEVLLAQNSQIQIVQRNNNKPLTYANISWQVLNQPKWMGYAASDEKGYIDIPVDADKEIIISVTSVGYKSVWDTIVQNKIKVIYVEEDVLNLEQVTVTGTRTQHTLKRAPILTQVITHKELERIDAVTVTDVLEAEVPGIEMGRHGYGPSMKVQGLDPQYTLILIDGERMAGETGGNVDYSRLNAANIERIEILRGASSALYGSNAMGGVINIITKKPQKKLDVSVSLRYAEKNQKNYDKNKTFPTVYERDFFKNQDKLNLNGNINLGFRHKNFYCHTFVNYKSYDGYHIEDKERLEKKFVYIDTSTYYNFGSSTISGFQNYTIKQKFGYTDDKWDVQIFGNYYEHEDFPVALFDYRYDTTSVDKAVVEYAYNWKHDKFKNYTIGGYVNYNVSNNKKIRLSHNTDVYDKFDVFEKSGTEVHNYRNTVNNTKFNYTLRLKKHNLFTGVENLYEILETDMFNADESMEEKTTNDVVLILQDEIQLSQKLQAVVGVRGGYHTTFDFHASPSVTFKYNINPFNIRLNYAMGYRAPTLKELFMDWSHMGMFQIVGNSDLKPETSNYFSFSLDFLNKKKNLNVTVITSYNDIKDKIDNLFITEDVIKYLNMDEVEIFNVEAILKWRISQNFNFKGGYIYTSRHADNEAVSLSDVSPHALTTQLEYLYAKNKIKGSVNLSGKIYGKKTLDAYETDVDETDVLYNQIYELHYPSYAIFNLTATCSYGAHITLSAGAKNIFDYRAPVVTMNTTPTVGRRFFTALTFRF</sequence>
<feature type="domain" description="TonB-dependent receptor-like beta-barrel" evidence="12">
    <location>
        <begin position="326"/>
        <end position="748"/>
    </location>
</feature>
<dbReference type="PROSITE" id="PS52016">
    <property type="entry name" value="TONB_DEPENDENT_REC_3"/>
    <property type="match status" value="1"/>
</dbReference>
<dbReference type="Pfam" id="PF00593">
    <property type="entry name" value="TonB_dep_Rec_b-barrel"/>
    <property type="match status" value="1"/>
</dbReference>
<keyword evidence="9 10" id="KW-0998">Cell outer membrane</keyword>
<proteinExistence type="inferred from homology"/>
<gene>
    <name evidence="14" type="ORF">DF185_05490</name>
</gene>
<dbReference type="InterPro" id="IPR037066">
    <property type="entry name" value="Plug_dom_sf"/>
</dbReference>
<evidence type="ECO:0000256" key="5">
    <source>
        <dbReference type="ARBA" id="ARBA00022729"/>
    </source>
</evidence>
<dbReference type="InterPro" id="IPR000531">
    <property type="entry name" value="Beta-barrel_TonB"/>
</dbReference>
<keyword evidence="5" id="KW-0732">Signal</keyword>
<dbReference type="GO" id="GO:0009279">
    <property type="term" value="C:cell outer membrane"/>
    <property type="evidence" value="ECO:0007669"/>
    <property type="project" value="UniProtKB-SubCell"/>
</dbReference>
<keyword evidence="2 10" id="KW-0813">Transport</keyword>
<dbReference type="InterPro" id="IPR036942">
    <property type="entry name" value="Beta-barrel_TonB_sf"/>
</dbReference>
<reference evidence="14 15" key="1">
    <citation type="submission" date="2018-05" db="EMBL/GenBank/DDBJ databases">
        <title>Marinifilum breve JC075T sp. nov., a marine bacterium isolated from Yongle Blue Hole in the South China Sea.</title>
        <authorList>
            <person name="Fu T."/>
        </authorList>
    </citation>
    <scope>NUCLEOTIDE SEQUENCE [LARGE SCALE GENOMIC DNA]</scope>
    <source>
        <strain evidence="14 15">JC075</strain>
    </source>
</reference>
<evidence type="ECO:0000313" key="14">
    <source>
        <dbReference type="EMBL" id="PXY02098.1"/>
    </source>
</evidence>
<evidence type="ECO:0000259" key="12">
    <source>
        <dbReference type="Pfam" id="PF00593"/>
    </source>
</evidence>
<evidence type="ECO:0000256" key="1">
    <source>
        <dbReference type="ARBA" id="ARBA00004571"/>
    </source>
</evidence>
<keyword evidence="4 10" id="KW-0812">Transmembrane</keyword>
<evidence type="ECO:0008006" key="16">
    <source>
        <dbReference type="Google" id="ProtNLM"/>
    </source>
</evidence>
<dbReference type="AlphaFoldDB" id="A0A2V4A0A5"/>
<dbReference type="SUPFAM" id="SSF56935">
    <property type="entry name" value="Porins"/>
    <property type="match status" value="1"/>
</dbReference>
<dbReference type="CDD" id="cd01347">
    <property type="entry name" value="ligand_gated_channel"/>
    <property type="match status" value="1"/>
</dbReference>
<dbReference type="GO" id="GO:0044718">
    <property type="term" value="P:siderophore transmembrane transport"/>
    <property type="evidence" value="ECO:0007669"/>
    <property type="project" value="TreeGrafter"/>
</dbReference>
<evidence type="ECO:0000256" key="4">
    <source>
        <dbReference type="ARBA" id="ARBA00022692"/>
    </source>
</evidence>
<evidence type="ECO:0000256" key="11">
    <source>
        <dbReference type="RuleBase" id="RU003357"/>
    </source>
</evidence>
<keyword evidence="3 10" id="KW-1134">Transmembrane beta strand</keyword>
<dbReference type="Gene3D" id="2.170.130.10">
    <property type="entry name" value="TonB-dependent receptor, plug domain"/>
    <property type="match status" value="1"/>
</dbReference>
<dbReference type="Pfam" id="PF07715">
    <property type="entry name" value="Plug"/>
    <property type="match status" value="1"/>
</dbReference>
<keyword evidence="7 10" id="KW-0472">Membrane</keyword>
<accession>A0A2V4A0A5</accession>
<evidence type="ECO:0000256" key="9">
    <source>
        <dbReference type="ARBA" id="ARBA00023237"/>
    </source>
</evidence>
<evidence type="ECO:0000259" key="13">
    <source>
        <dbReference type="Pfam" id="PF07715"/>
    </source>
</evidence>
<evidence type="ECO:0000313" key="15">
    <source>
        <dbReference type="Proteomes" id="UP000248079"/>
    </source>
</evidence>
<dbReference type="OrthoDB" id="9764669at2"/>
<comment type="similarity">
    <text evidence="10 11">Belongs to the TonB-dependent receptor family.</text>
</comment>
<dbReference type="InterPro" id="IPR012910">
    <property type="entry name" value="Plug_dom"/>
</dbReference>
<dbReference type="InterPro" id="IPR039426">
    <property type="entry name" value="TonB-dep_rcpt-like"/>
</dbReference>
<evidence type="ECO:0000256" key="7">
    <source>
        <dbReference type="ARBA" id="ARBA00023136"/>
    </source>
</evidence>
<dbReference type="EMBL" id="QFLI01000002">
    <property type="protein sequence ID" value="PXY02098.1"/>
    <property type="molecule type" value="Genomic_DNA"/>
</dbReference>
<protein>
    <recommendedName>
        <fullName evidence="16">TonB-dependent receptor</fullName>
    </recommendedName>
</protein>
<evidence type="ECO:0000256" key="8">
    <source>
        <dbReference type="ARBA" id="ARBA00023170"/>
    </source>
</evidence>
<dbReference type="RefSeq" id="WP_110359732.1">
    <property type="nucleotide sequence ID" value="NZ_QFLI01000002.1"/>
</dbReference>
<dbReference type="PANTHER" id="PTHR30069">
    <property type="entry name" value="TONB-DEPENDENT OUTER MEMBRANE RECEPTOR"/>
    <property type="match status" value="1"/>
</dbReference>